<name>E8UAC6_DEIML</name>
<dbReference type="KEGG" id="dmr:Deima_2377"/>
<evidence type="ECO:0000313" key="3">
    <source>
        <dbReference type="Proteomes" id="UP000008635"/>
    </source>
</evidence>
<dbReference type="STRING" id="709986.Deima_2377"/>
<dbReference type="EMBL" id="CP002454">
    <property type="protein sequence ID" value="ADV68015.1"/>
    <property type="molecule type" value="Genomic_DNA"/>
</dbReference>
<accession>E8UAC6</accession>
<dbReference type="SUPFAM" id="SSF55961">
    <property type="entry name" value="Bet v1-like"/>
    <property type="match status" value="1"/>
</dbReference>
<feature type="region of interest" description="Disordered" evidence="1">
    <location>
        <begin position="161"/>
        <end position="181"/>
    </location>
</feature>
<keyword evidence="3" id="KW-1185">Reference proteome</keyword>
<proteinExistence type="predicted"/>
<reference evidence="3" key="2">
    <citation type="submission" date="2011-01" db="EMBL/GenBank/DDBJ databases">
        <title>The complete genome of Deinococcus maricopensis DSM 21211.</title>
        <authorList>
            <consortium name="US DOE Joint Genome Institute (JGI-PGF)"/>
            <person name="Lucas S."/>
            <person name="Copeland A."/>
            <person name="Lapidus A."/>
            <person name="Goodwin L."/>
            <person name="Pitluck S."/>
            <person name="Kyrpides N."/>
            <person name="Mavromatis K."/>
            <person name="Pagani I."/>
            <person name="Ivanova N."/>
            <person name="Ovchinnikova G."/>
            <person name="Zeytun A."/>
            <person name="Detter J.C."/>
            <person name="Han C."/>
            <person name="Land M."/>
            <person name="Hauser L."/>
            <person name="Markowitz V."/>
            <person name="Cheng J.-F."/>
            <person name="Hugenholtz P."/>
            <person name="Woyke T."/>
            <person name="Wu D."/>
            <person name="Pukall R."/>
            <person name="Gehrich-Schroeter G."/>
            <person name="Brambilla E."/>
            <person name="Klenk H.-P."/>
            <person name="Eisen J.A."/>
        </authorList>
    </citation>
    <scope>NUCLEOTIDE SEQUENCE [LARGE SCALE GENOMIC DNA]</scope>
    <source>
        <strain evidence="3">DSM 21211 / LMG 22137 / NRRL B-23946 / LB-34</strain>
    </source>
</reference>
<dbReference type="InterPro" id="IPR023393">
    <property type="entry name" value="START-like_dom_sf"/>
</dbReference>
<organism evidence="2 3">
    <name type="scientific">Deinococcus maricopensis (strain DSM 21211 / LMG 22137 / NRRL B-23946 / LB-34)</name>
    <dbReference type="NCBI Taxonomy" id="709986"/>
    <lineage>
        <taxon>Bacteria</taxon>
        <taxon>Thermotogati</taxon>
        <taxon>Deinococcota</taxon>
        <taxon>Deinococci</taxon>
        <taxon>Deinococcales</taxon>
        <taxon>Deinococcaceae</taxon>
        <taxon>Deinococcus</taxon>
    </lineage>
</organism>
<dbReference type="AlphaFoldDB" id="E8UAC6"/>
<dbReference type="OrthoDB" id="73391at2"/>
<gene>
    <name evidence="2" type="ordered locus">Deima_2377</name>
</gene>
<reference evidence="2 3" key="1">
    <citation type="journal article" date="2011" name="Stand. Genomic Sci.">
        <title>Complete genome sequence of Deinococcus maricopensis type strain (LB-34).</title>
        <authorList>
            <person name="Pukall R."/>
            <person name="Zeytun A."/>
            <person name="Lucas S."/>
            <person name="Lapidus A."/>
            <person name="Hammon N."/>
            <person name="Deshpande S."/>
            <person name="Nolan M."/>
            <person name="Cheng J.F."/>
            <person name="Pitluck S."/>
            <person name="Liolios K."/>
            <person name="Pagani I."/>
            <person name="Mikhailova N."/>
            <person name="Ivanova N."/>
            <person name="Mavromatis K."/>
            <person name="Pati A."/>
            <person name="Tapia R."/>
            <person name="Han C."/>
            <person name="Goodwin L."/>
            <person name="Chen A."/>
            <person name="Palaniappan K."/>
            <person name="Land M."/>
            <person name="Hauser L."/>
            <person name="Chang Y.J."/>
            <person name="Jeffries C.D."/>
            <person name="Brambilla E.M."/>
            <person name="Rohde M."/>
            <person name="Goker M."/>
            <person name="Detter J.C."/>
            <person name="Woyke T."/>
            <person name="Bristow J."/>
            <person name="Eisen J.A."/>
            <person name="Markowitz V."/>
            <person name="Hugenholtz P."/>
            <person name="Kyrpides N.C."/>
            <person name="Klenk H.P."/>
        </authorList>
    </citation>
    <scope>NUCLEOTIDE SEQUENCE [LARGE SCALE GENOMIC DNA]</scope>
    <source>
        <strain evidence="3">DSM 21211 / LMG 22137 / NRRL B-23946 / LB-34</strain>
    </source>
</reference>
<dbReference type="Proteomes" id="UP000008635">
    <property type="component" value="Chromosome"/>
</dbReference>
<sequence length="181" mass="20620">MSELITFKDTVVIRARPDVLFRQALDPKRRWKWDPNVRNMSYTGEERIVQNAALHVKLPNKMLGLSFPAKYLQVQAPTRGGYESTRPFGPVEKFSQAWGFKPIPGGTEVTLTTNARVRFKWAAKPVERLLRNASAQTLIELQRSVDAQGAQLLEDTAKRYQEQQKEAQKAARAAKGGRRKR</sequence>
<dbReference type="CDD" id="cd07812">
    <property type="entry name" value="SRPBCC"/>
    <property type="match status" value="1"/>
</dbReference>
<dbReference type="Pfam" id="PF10604">
    <property type="entry name" value="Polyketide_cyc2"/>
    <property type="match status" value="1"/>
</dbReference>
<evidence type="ECO:0000313" key="2">
    <source>
        <dbReference type="EMBL" id="ADV68015.1"/>
    </source>
</evidence>
<dbReference type="InterPro" id="IPR019587">
    <property type="entry name" value="Polyketide_cyclase/dehydratase"/>
</dbReference>
<dbReference type="HOGENOM" id="CLU_099365_0_0_0"/>
<evidence type="ECO:0000256" key="1">
    <source>
        <dbReference type="SAM" id="MobiDB-lite"/>
    </source>
</evidence>
<dbReference type="Gene3D" id="3.30.530.20">
    <property type="match status" value="1"/>
</dbReference>
<protein>
    <submittedName>
        <fullName evidence="2">Polyketide cyclase/dehydrase</fullName>
    </submittedName>
</protein>
<dbReference type="RefSeq" id="WP_013557520.1">
    <property type="nucleotide sequence ID" value="NC_014958.1"/>
</dbReference>